<feature type="transmembrane region" description="Helical" evidence="6">
    <location>
        <begin position="136"/>
        <end position="159"/>
    </location>
</feature>
<feature type="transmembrane region" description="Helical" evidence="6">
    <location>
        <begin position="7"/>
        <end position="28"/>
    </location>
</feature>
<keyword evidence="3 6" id="KW-0812">Transmembrane</keyword>
<dbReference type="PROSITE" id="PS50850">
    <property type="entry name" value="MFS"/>
    <property type="match status" value="1"/>
</dbReference>
<feature type="transmembrane region" description="Helical" evidence="6">
    <location>
        <begin position="379"/>
        <end position="398"/>
    </location>
</feature>
<gene>
    <name evidence="8" type="ORF">HHL09_21330</name>
</gene>
<feature type="domain" description="Major facilitator superfamily (MFS) profile" evidence="7">
    <location>
        <begin position="7"/>
        <end position="402"/>
    </location>
</feature>
<dbReference type="PRINTS" id="PR01035">
    <property type="entry name" value="TCRTETA"/>
</dbReference>
<proteinExistence type="predicted"/>
<dbReference type="KEGG" id="luo:HHL09_21330"/>
<organism evidence="8 9">
    <name type="scientific">Luteolibacter luteus</name>
    <dbReference type="NCBI Taxonomy" id="2728835"/>
    <lineage>
        <taxon>Bacteria</taxon>
        <taxon>Pseudomonadati</taxon>
        <taxon>Verrucomicrobiota</taxon>
        <taxon>Verrucomicrobiia</taxon>
        <taxon>Verrucomicrobiales</taxon>
        <taxon>Verrucomicrobiaceae</taxon>
        <taxon>Luteolibacter</taxon>
    </lineage>
</organism>
<feature type="transmembrane region" description="Helical" evidence="6">
    <location>
        <begin position="344"/>
        <end position="367"/>
    </location>
</feature>
<feature type="transmembrane region" description="Helical" evidence="6">
    <location>
        <begin position="215"/>
        <end position="240"/>
    </location>
</feature>
<feature type="transmembrane region" description="Helical" evidence="6">
    <location>
        <begin position="283"/>
        <end position="301"/>
    </location>
</feature>
<dbReference type="InterPro" id="IPR036259">
    <property type="entry name" value="MFS_trans_sf"/>
</dbReference>
<evidence type="ECO:0000256" key="5">
    <source>
        <dbReference type="ARBA" id="ARBA00023136"/>
    </source>
</evidence>
<evidence type="ECO:0000256" key="4">
    <source>
        <dbReference type="ARBA" id="ARBA00022989"/>
    </source>
</evidence>
<evidence type="ECO:0000259" key="7">
    <source>
        <dbReference type="PROSITE" id="PS50850"/>
    </source>
</evidence>
<dbReference type="PANTHER" id="PTHR23504">
    <property type="entry name" value="MAJOR FACILITATOR SUPERFAMILY DOMAIN-CONTAINING PROTEIN 10"/>
    <property type="match status" value="1"/>
</dbReference>
<evidence type="ECO:0000256" key="1">
    <source>
        <dbReference type="ARBA" id="ARBA00004141"/>
    </source>
</evidence>
<evidence type="ECO:0000256" key="3">
    <source>
        <dbReference type="ARBA" id="ARBA00022692"/>
    </source>
</evidence>
<reference evidence="8 9" key="1">
    <citation type="submission" date="2020-04" db="EMBL/GenBank/DDBJ databases">
        <title>Luteolibacter sp. G-1-1-1 isolated from soil.</title>
        <authorList>
            <person name="Dahal R.H."/>
        </authorList>
    </citation>
    <scope>NUCLEOTIDE SEQUENCE [LARGE SCALE GENOMIC DNA]</scope>
    <source>
        <strain evidence="8 9">G-1-1-1</strain>
    </source>
</reference>
<evidence type="ECO:0000313" key="9">
    <source>
        <dbReference type="Proteomes" id="UP000501812"/>
    </source>
</evidence>
<evidence type="ECO:0000313" key="8">
    <source>
        <dbReference type="EMBL" id="QJE98217.1"/>
    </source>
</evidence>
<dbReference type="GO" id="GO:0022857">
    <property type="term" value="F:transmembrane transporter activity"/>
    <property type="evidence" value="ECO:0007669"/>
    <property type="project" value="InterPro"/>
</dbReference>
<dbReference type="SUPFAM" id="SSF103473">
    <property type="entry name" value="MFS general substrate transporter"/>
    <property type="match status" value="1"/>
</dbReference>
<dbReference type="Pfam" id="PF07690">
    <property type="entry name" value="MFS_1"/>
    <property type="match status" value="1"/>
</dbReference>
<dbReference type="CDD" id="cd17388">
    <property type="entry name" value="MFS_TetA"/>
    <property type="match status" value="1"/>
</dbReference>
<dbReference type="GO" id="GO:0016020">
    <property type="term" value="C:membrane"/>
    <property type="evidence" value="ECO:0007669"/>
    <property type="project" value="UniProtKB-SubCell"/>
</dbReference>
<protein>
    <submittedName>
        <fullName evidence="8">TCR/Tet family MFS transporter</fullName>
    </submittedName>
</protein>
<feature type="transmembrane region" description="Helical" evidence="6">
    <location>
        <begin position="165"/>
        <end position="184"/>
    </location>
</feature>
<accession>A0A858RMJ7</accession>
<dbReference type="Gene3D" id="1.20.1250.20">
    <property type="entry name" value="MFS general substrate transporter like domains"/>
    <property type="match status" value="1"/>
</dbReference>
<keyword evidence="2" id="KW-0813">Transport</keyword>
<keyword evidence="4 6" id="KW-1133">Transmembrane helix</keyword>
<feature type="transmembrane region" description="Helical" evidence="6">
    <location>
        <begin position="307"/>
        <end position="324"/>
    </location>
</feature>
<dbReference type="PANTHER" id="PTHR23504:SF15">
    <property type="entry name" value="MAJOR FACILITATOR SUPERFAMILY (MFS) PROFILE DOMAIN-CONTAINING PROTEIN"/>
    <property type="match status" value="1"/>
</dbReference>
<evidence type="ECO:0000256" key="6">
    <source>
        <dbReference type="SAM" id="Phobius"/>
    </source>
</evidence>
<dbReference type="EMBL" id="CP051774">
    <property type="protein sequence ID" value="QJE98217.1"/>
    <property type="molecule type" value="Genomic_DNA"/>
</dbReference>
<dbReference type="InterPro" id="IPR001958">
    <property type="entry name" value="Tet-R_TetA/multi-R_MdtG-like"/>
</dbReference>
<feature type="transmembrane region" description="Helical" evidence="6">
    <location>
        <begin position="252"/>
        <end position="271"/>
    </location>
</feature>
<feature type="transmembrane region" description="Helical" evidence="6">
    <location>
        <begin position="48"/>
        <end position="66"/>
    </location>
</feature>
<dbReference type="InterPro" id="IPR011701">
    <property type="entry name" value="MFS"/>
</dbReference>
<dbReference type="RefSeq" id="WP_169456676.1">
    <property type="nucleotide sequence ID" value="NZ_CP051774.1"/>
</dbReference>
<dbReference type="AlphaFoldDB" id="A0A858RMJ7"/>
<sequence length="409" mass="43286">MARPKPAIIFIFITLFLDIFGIGVIVPVLPKLVEQLQGGDLEAAAHSVGWLGALYALMQFIFSPVLGSLSDRFGRRPVILGSLLGSGIDYLVLAWAPTMGWLYFARVVSGITAANISAASAYIADVTPPEKRAAGFGMIGAAFGLGFIAGPAIGGLLGAHDLRTPFFVAAGITLLNWLYGAFVLPESLAKENRRPFSWESAHPIKALVALKRWPIVFGLAGTHFLSVLSGNIYPALWVLYTGYRYGWDSKMVGWSLALVGILAAVVQAGLAGKVLKRIGEKRGIYVGLLGMAAAMFCYGSANKGWMIFAIIFVGSIAGIGSPATQSMISKAVPADEQGAVQGALNSIMSIAGILAPVLWTALFSWSIADERHTKVPGLAFYGASLASIAAVGLAWRAFRRAQPEAVQEA</sequence>
<keyword evidence="9" id="KW-1185">Reference proteome</keyword>
<name>A0A858RMJ7_9BACT</name>
<comment type="subcellular location">
    <subcellularLocation>
        <location evidence="1">Membrane</location>
        <topology evidence="1">Multi-pass membrane protein</topology>
    </subcellularLocation>
</comment>
<keyword evidence="5 6" id="KW-0472">Membrane</keyword>
<evidence type="ECO:0000256" key="2">
    <source>
        <dbReference type="ARBA" id="ARBA00022448"/>
    </source>
</evidence>
<feature type="transmembrane region" description="Helical" evidence="6">
    <location>
        <begin position="78"/>
        <end position="97"/>
    </location>
</feature>
<dbReference type="Proteomes" id="UP000501812">
    <property type="component" value="Chromosome"/>
</dbReference>
<feature type="transmembrane region" description="Helical" evidence="6">
    <location>
        <begin position="103"/>
        <end position="124"/>
    </location>
</feature>
<dbReference type="InterPro" id="IPR020846">
    <property type="entry name" value="MFS_dom"/>
</dbReference>